<proteinExistence type="predicted"/>
<evidence type="ECO:0000313" key="3">
    <source>
        <dbReference type="Proteomes" id="UP000284177"/>
    </source>
</evidence>
<keyword evidence="1" id="KW-0812">Transmembrane</keyword>
<keyword evidence="3" id="KW-1185">Reference proteome</keyword>
<gene>
    <name evidence="2" type="ORF">BET03_09250</name>
</gene>
<reference evidence="2 3" key="1">
    <citation type="submission" date="2016-08" db="EMBL/GenBank/DDBJ databases">
        <title>Novel Firmicutes and Novel Genomes.</title>
        <authorList>
            <person name="Poppleton D.I."/>
            <person name="Gribaldo S."/>
        </authorList>
    </citation>
    <scope>NUCLEOTIDE SEQUENCE [LARGE SCALE GENOMIC DNA]</scope>
    <source>
        <strain evidence="2 3">CTT3</strain>
    </source>
</reference>
<dbReference type="Proteomes" id="UP000284177">
    <property type="component" value="Unassembled WGS sequence"/>
</dbReference>
<keyword evidence="1" id="KW-0472">Membrane</keyword>
<protein>
    <submittedName>
        <fullName evidence="2">Uncharacterized protein</fullName>
    </submittedName>
</protein>
<name>A0A419T7L9_9FIRM</name>
<comment type="caution">
    <text evidence="2">The sequence shown here is derived from an EMBL/GenBank/DDBJ whole genome shotgun (WGS) entry which is preliminary data.</text>
</comment>
<feature type="transmembrane region" description="Helical" evidence="1">
    <location>
        <begin position="6"/>
        <end position="24"/>
    </location>
</feature>
<dbReference type="EMBL" id="MCIB01000006">
    <property type="protein sequence ID" value="RKD33429.1"/>
    <property type="molecule type" value="Genomic_DNA"/>
</dbReference>
<evidence type="ECO:0000256" key="1">
    <source>
        <dbReference type="SAM" id="Phobius"/>
    </source>
</evidence>
<accession>A0A419T7L9</accession>
<dbReference type="RefSeq" id="WP_120167773.1">
    <property type="nucleotide sequence ID" value="NZ_MCIB01000006.1"/>
</dbReference>
<organism evidence="2 3">
    <name type="scientific">Thermohalobacter berrensis</name>
    <dbReference type="NCBI Taxonomy" id="99594"/>
    <lineage>
        <taxon>Bacteria</taxon>
        <taxon>Bacillati</taxon>
        <taxon>Bacillota</taxon>
        <taxon>Tissierellia</taxon>
        <taxon>Tissierellales</taxon>
        <taxon>Thermohalobacteraceae</taxon>
        <taxon>Thermohalobacter</taxon>
    </lineage>
</organism>
<sequence>MNKRLKVFILFLTIIVGFTYYIQYKNKIKVKEKLENKYDYSLEKKETAKKVLEAYQNYEI</sequence>
<dbReference type="AlphaFoldDB" id="A0A419T7L9"/>
<keyword evidence="1" id="KW-1133">Transmembrane helix</keyword>
<evidence type="ECO:0000313" key="2">
    <source>
        <dbReference type="EMBL" id="RKD33429.1"/>
    </source>
</evidence>